<dbReference type="AlphaFoldDB" id="F3QWZ6"/>
<keyword evidence="3" id="KW-1185">Reference proteome</keyword>
<sequence length="103" mass="11700">MMKKEMILPSSSVRSGQYAASRPSVFAAFKGYCLRSKAVHSLSAFYSRLLETCVTPLQTLHLLHAQMAFVLMVFPFPFSPFVRFLFLGWFALTMVQCRRAGLK</sequence>
<dbReference type="EMBL" id="AFBR01000083">
    <property type="protein sequence ID" value="EGG51446.1"/>
    <property type="molecule type" value="Genomic_DNA"/>
</dbReference>
<dbReference type="RefSeq" id="WP_008628947.1">
    <property type="nucleotide sequence ID" value="NZ_GL883879.1"/>
</dbReference>
<dbReference type="GeneID" id="98398250"/>
<dbReference type="Proteomes" id="UP000005546">
    <property type="component" value="Unassembled WGS sequence"/>
</dbReference>
<dbReference type="HOGENOM" id="CLU_2261033_0_0_10"/>
<dbReference type="STRING" id="762982.HMPREF9442_02730"/>
<evidence type="ECO:0000313" key="2">
    <source>
        <dbReference type="EMBL" id="EGG51446.1"/>
    </source>
</evidence>
<proteinExistence type="predicted"/>
<organism evidence="2 3">
    <name type="scientific">Paraprevotella xylaniphila YIT 11841</name>
    <dbReference type="NCBI Taxonomy" id="762982"/>
    <lineage>
        <taxon>Bacteria</taxon>
        <taxon>Pseudomonadati</taxon>
        <taxon>Bacteroidota</taxon>
        <taxon>Bacteroidia</taxon>
        <taxon>Bacteroidales</taxon>
        <taxon>Prevotellaceae</taxon>
        <taxon>Paraprevotella</taxon>
    </lineage>
</organism>
<keyword evidence="1" id="KW-1133">Transmembrane helix</keyword>
<protein>
    <submittedName>
        <fullName evidence="2">Conserved domain protein</fullName>
    </submittedName>
</protein>
<name>F3QWZ6_9BACT</name>
<comment type="caution">
    <text evidence="2">The sequence shown here is derived from an EMBL/GenBank/DDBJ whole genome shotgun (WGS) entry which is preliminary data.</text>
</comment>
<evidence type="ECO:0000256" key="1">
    <source>
        <dbReference type="SAM" id="Phobius"/>
    </source>
</evidence>
<reference evidence="2 3" key="1">
    <citation type="submission" date="2011-02" db="EMBL/GenBank/DDBJ databases">
        <authorList>
            <person name="Weinstock G."/>
            <person name="Sodergren E."/>
            <person name="Clifton S."/>
            <person name="Fulton L."/>
            <person name="Fulton B."/>
            <person name="Courtney L."/>
            <person name="Fronick C."/>
            <person name="Harrison M."/>
            <person name="Strong C."/>
            <person name="Farmer C."/>
            <person name="Delahaunty K."/>
            <person name="Markovic C."/>
            <person name="Hall O."/>
            <person name="Minx P."/>
            <person name="Tomlinson C."/>
            <person name="Mitreva M."/>
            <person name="Hou S."/>
            <person name="Chen J."/>
            <person name="Wollam A."/>
            <person name="Pepin K.H."/>
            <person name="Johnson M."/>
            <person name="Bhonagiri V."/>
            <person name="Zhang X."/>
            <person name="Suruliraj S."/>
            <person name="Warren W."/>
            <person name="Chinwalla A."/>
            <person name="Mardis E.R."/>
            <person name="Wilson R.K."/>
        </authorList>
    </citation>
    <scope>NUCLEOTIDE SEQUENCE [LARGE SCALE GENOMIC DNA]</scope>
    <source>
        <strain evidence="2 3">YIT 11841</strain>
    </source>
</reference>
<accession>F3QWZ6</accession>
<keyword evidence="1" id="KW-0472">Membrane</keyword>
<gene>
    <name evidence="2" type="ORF">HMPREF9442_02730</name>
</gene>
<evidence type="ECO:0000313" key="3">
    <source>
        <dbReference type="Proteomes" id="UP000005546"/>
    </source>
</evidence>
<keyword evidence="1" id="KW-0812">Transmembrane</keyword>
<feature type="transmembrane region" description="Helical" evidence="1">
    <location>
        <begin position="67"/>
        <end position="92"/>
    </location>
</feature>
<dbReference type="OrthoDB" id="9936652at2"/>